<accession>G5K5U9</accession>
<feature type="transmembrane region" description="Helical" evidence="2">
    <location>
        <begin position="6"/>
        <end position="24"/>
    </location>
</feature>
<comment type="caution">
    <text evidence="3">The sequence shown here is derived from an EMBL/GenBank/DDBJ whole genome shotgun (WGS) entry which is preliminary data.</text>
</comment>
<keyword evidence="2" id="KW-0812">Transmembrane</keyword>
<keyword evidence="2" id="KW-0472">Membrane</keyword>
<dbReference type="EMBL" id="AEUX02000008">
    <property type="protein sequence ID" value="EHI68674.1"/>
    <property type="molecule type" value="Genomic_DNA"/>
</dbReference>
<feature type="compositionally biased region" description="Basic and acidic residues" evidence="1">
    <location>
        <begin position="34"/>
        <end position="56"/>
    </location>
</feature>
<keyword evidence="4" id="KW-1185">Reference proteome</keyword>
<name>G5K5U9_9STRE</name>
<evidence type="ECO:0000313" key="3">
    <source>
        <dbReference type="EMBL" id="EHI68674.1"/>
    </source>
</evidence>
<proteinExistence type="predicted"/>
<feature type="region of interest" description="Disordered" evidence="1">
    <location>
        <begin position="33"/>
        <end position="56"/>
    </location>
</feature>
<evidence type="ECO:0000256" key="2">
    <source>
        <dbReference type="SAM" id="Phobius"/>
    </source>
</evidence>
<gene>
    <name evidence="3" type="ORF">STRIC_0436</name>
</gene>
<dbReference type="AlphaFoldDB" id="G5K5U9"/>
<organism evidence="3 4">
    <name type="scientific">Streptococcus ictaluri 707-05</name>
    <dbReference type="NCBI Taxonomy" id="764299"/>
    <lineage>
        <taxon>Bacteria</taxon>
        <taxon>Bacillati</taxon>
        <taxon>Bacillota</taxon>
        <taxon>Bacilli</taxon>
        <taxon>Lactobacillales</taxon>
        <taxon>Streptococcaceae</taxon>
        <taxon>Streptococcus</taxon>
    </lineage>
</organism>
<dbReference type="STRING" id="764299.STRIC_0436"/>
<evidence type="ECO:0000313" key="4">
    <source>
        <dbReference type="Proteomes" id="UP000003330"/>
    </source>
</evidence>
<sequence>MLVYILIGLAIFSLIKIILFIFFYQKFLRKQEKKSKEEQEKEPEAIIEKSDKTFPF</sequence>
<dbReference type="Proteomes" id="UP000003330">
    <property type="component" value="Unassembled WGS sequence"/>
</dbReference>
<reference evidence="3 4" key="1">
    <citation type="journal article" date="2014" name="Int. J. Syst. Evol. Microbiol.">
        <title>Phylogenomics and the dynamic genome evolution of the genus Streptococcus.</title>
        <authorList>
            <consortium name="The Broad Institute Genome Sequencing Platform"/>
            <person name="Richards V.P."/>
            <person name="Palmer S.R."/>
            <person name="Pavinski Bitar P.D."/>
            <person name="Qin X."/>
            <person name="Weinstock G.M."/>
            <person name="Highlander S.K."/>
            <person name="Town C.D."/>
            <person name="Burne R.A."/>
            <person name="Stanhope M.J."/>
        </authorList>
    </citation>
    <scope>NUCLEOTIDE SEQUENCE [LARGE SCALE GENOMIC DNA]</scope>
    <source>
        <strain evidence="3 4">707-05</strain>
    </source>
</reference>
<keyword evidence="2" id="KW-1133">Transmembrane helix</keyword>
<protein>
    <submittedName>
        <fullName evidence="3">Uncharacterized protein</fullName>
    </submittedName>
</protein>
<evidence type="ECO:0000256" key="1">
    <source>
        <dbReference type="SAM" id="MobiDB-lite"/>
    </source>
</evidence>